<dbReference type="OrthoDB" id="1305332at2759"/>
<accession>A0A314KR02</accession>
<evidence type="ECO:0000313" key="8">
    <source>
        <dbReference type="EMBL" id="OIT31770.1"/>
    </source>
</evidence>
<keyword evidence="3" id="KW-0238">DNA-binding</keyword>
<reference evidence="8" key="1">
    <citation type="submission" date="2016-11" db="EMBL/GenBank/DDBJ databases">
        <title>The genome of Nicotiana attenuata.</title>
        <authorList>
            <person name="Xu S."/>
            <person name="Brockmoeller T."/>
            <person name="Gaquerel E."/>
            <person name="Navarro A."/>
            <person name="Kuhl H."/>
            <person name="Gase K."/>
            <person name="Ling Z."/>
            <person name="Zhou W."/>
            <person name="Kreitzer C."/>
            <person name="Stanke M."/>
            <person name="Tang H."/>
            <person name="Lyons E."/>
            <person name="Pandey P."/>
            <person name="Pandey S.P."/>
            <person name="Timmermann B."/>
            <person name="Baldwin I.T."/>
        </authorList>
    </citation>
    <scope>NUCLEOTIDE SEQUENCE [LARGE SCALE GENOMIC DNA]</scope>
    <source>
        <strain evidence="8">UT</strain>
    </source>
</reference>
<dbReference type="EMBL" id="MJEQ01001202">
    <property type="protein sequence ID" value="OIT31770.1"/>
    <property type="molecule type" value="Genomic_DNA"/>
</dbReference>
<dbReference type="SUPFAM" id="SSF101936">
    <property type="entry name" value="DNA-binding pseudobarrel domain"/>
    <property type="match status" value="1"/>
</dbReference>
<keyword evidence="2" id="KW-0805">Transcription regulation</keyword>
<feature type="region of interest" description="Disordered" evidence="6">
    <location>
        <begin position="164"/>
        <end position="185"/>
    </location>
</feature>
<dbReference type="KEGG" id="nau:109208273"/>
<feature type="compositionally biased region" description="Low complexity" evidence="6">
    <location>
        <begin position="173"/>
        <end position="183"/>
    </location>
</feature>
<evidence type="ECO:0000256" key="5">
    <source>
        <dbReference type="ARBA" id="ARBA00023242"/>
    </source>
</evidence>
<dbReference type="Proteomes" id="UP000187609">
    <property type="component" value="Unassembled WGS sequence"/>
</dbReference>
<name>A0A314KR02_NICAT</name>
<protein>
    <submittedName>
        <fullName evidence="8">B3 domain-containing protein</fullName>
    </submittedName>
</protein>
<evidence type="ECO:0000313" key="9">
    <source>
        <dbReference type="Proteomes" id="UP000187609"/>
    </source>
</evidence>
<keyword evidence="4" id="KW-0804">Transcription</keyword>
<proteinExistence type="predicted"/>
<dbReference type="InterPro" id="IPR051442">
    <property type="entry name" value="B3_domain"/>
</dbReference>
<dbReference type="InterPro" id="IPR003340">
    <property type="entry name" value="B3_DNA-bd"/>
</dbReference>
<evidence type="ECO:0000256" key="4">
    <source>
        <dbReference type="ARBA" id="ARBA00023163"/>
    </source>
</evidence>
<dbReference type="GO" id="GO:0005634">
    <property type="term" value="C:nucleus"/>
    <property type="evidence" value="ECO:0007669"/>
    <property type="project" value="UniProtKB-SubCell"/>
</dbReference>
<dbReference type="CDD" id="cd10017">
    <property type="entry name" value="B3_DNA"/>
    <property type="match status" value="1"/>
</dbReference>
<evidence type="ECO:0000256" key="3">
    <source>
        <dbReference type="ARBA" id="ARBA00023125"/>
    </source>
</evidence>
<dbReference type="PANTHER" id="PTHR34269">
    <property type="entry name" value="TRANSCRIPTION FACTOR B3-DOMAIN FAMILY-RELATED"/>
    <property type="match status" value="1"/>
</dbReference>
<evidence type="ECO:0000256" key="6">
    <source>
        <dbReference type="SAM" id="MobiDB-lite"/>
    </source>
</evidence>
<dbReference type="SMART" id="SM01019">
    <property type="entry name" value="B3"/>
    <property type="match status" value="1"/>
</dbReference>
<gene>
    <name evidence="8" type="ORF">A4A49_23533</name>
</gene>
<keyword evidence="5" id="KW-0539">Nucleus</keyword>
<sequence>MREPPFFILHSALCFAYYYGAMEEGDHKNKAIIPYNSTFLCMTMNTLQDDIKTLSLFPQFSDNSVIKAEPIDYAYPHESSSINSTTASNFSCISTFDDNHYDTKLPTLSLFPQNQAASKPRTLSLFPEFSENLATASKHFVNNPPPPSTSSPLPSTDLCLSLPGTMPETSTLPSNSNSPNIINQDSCAPKRLFHQPNIGPVLKRKGEDQKLVPIKKRRLILRPVAPAEEHWIIKKLTKSDVNGSSRLLLPRQEVKTYVIPYLDEQKATDCQKLCGTDVNVWDLDTQSEYSLTLKKWATDSFQLIKSWSPYFVKRRNLKEDDVIALRWDRNNSRFCFRVRSRHDHQVDNE</sequence>
<dbReference type="AlphaFoldDB" id="A0A314KR02"/>
<feature type="domain" description="TF-B3" evidence="7">
    <location>
        <begin position="232"/>
        <end position="342"/>
    </location>
</feature>
<dbReference type="GO" id="GO:0003677">
    <property type="term" value="F:DNA binding"/>
    <property type="evidence" value="ECO:0007669"/>
    <property type="project" value="UniProtKB-KW"/>
</dbReference>
<dbReference type="SMR" id="A0A314KR02"/>
<dbReference type="Gene3D" id="2.40.330.10">
    <property type="entry name" value="DNA-binding pseudobarrel domain"/>
    <property type="match status" value="1"/>
</dbReference>
<comment type="subcellular location">
    <subcellularLocation>
        <location evidence="1">Nucleus</location>
    </subcellularLocation>
</comment>
<evidence type="ECO:0000256" key="2">
    <source>
        <dbReference type="ARBA" id="ARBA00023015"/>
    </source>
</evidence>
<keyword evidence="9" id="KW-1185">Reference proteome</keyword>
<organism evidence="8 9">
    <name type="scientific">Nicotiana attenuata</name>
    <name type="common">Coyote tobacco</name>
    <dbReference type="NCBI Taxonomy" id="49451"/>
    <lineage>
        <taxon>Eukaryota</taxon>
        <taxon>Viridiplantae</taxon>
        <taxon>Streptophyta</taxon>
        <taxon>Embryophyta</taxon>
        <taxon>Tracheophyta</taxon>
        <taxon>Spermatophyta</taxon>
        <taxon>Magnoliopsida</taxon>
        <taxon>eudicotyledons</taxon>
        <taxon>Gunneridae</taxon>
        <taxon>Pentapetalae</taxon>
        <taxon>asterids</taxon>
        <taxon>lamiids</taxon>
        <taxon>Solanales</taxon>
        <taxon>Solanaceae</taxon>
        <taxon>Nicotianoideae</taxon>
        <taxon>Nicotianeae</taxon>
        <taxon>Nicotiana</taxon>
    </lineage>
</organism>
<dbReference type="InterPro" id="IPR015300">
    <property type="entry name" value="DNA-bd_pseudobarrel_sf"/>
</dbReference>
<comment type="caution">
    <text evidence="8">The sequence shown here is derived from an EMBL/GenBank/DDBJ whole genome shotgun (WGS) entry which is preliminary data.</text>
</comment>
<dbReference type="Gramene" id="OIT31770">
    <property type="protein sequence ID" value="OIT31770"/>
    <property type="gene ID" value="A4A49_23533"/>
</dbReference>
<evidence type="ECO:0000256" key="1">
    <source>
        <dbReference type="ARBA" id="ARBA00004123"/>
    </source>
</evidence>
<evidence type="ECO:0000259" key="7">
    <source>
        <dbReference type="SMART" id="SM01019"/>
    </source>
</evidence>
<dbReference type="PANTHER" id="PTHR34269:SF11">
    <property type="entry name" value="B3 DOMAIN PROTEIN"/>
    <property type="match status" value="1"/>
</dbReference>